<evidence type="ECO:0000256" key="1">
    <source>
        <dbReference type="SAM" id="MobiDB-lite"/>
    </source>
</evidence>
<feature type="region of interest" description="Disordered" evidence="1">
    <location>
        <begin position="1"/>
        <end position="21"/>
    </location>
</feature>
<keyword evidence="3" id="KW-0132">Cell division</keyword>
<keyword evidence="2" id="KW-1133">Transmembrane helix</keyword>
<comment type="caution">
    <text evidence="3">The sequence shown here is derived from an EMBL/GenBank/DDBJ whole genome shotgun (WGS) entry which is preliminary data.</text>
</comment>
<feature type="transmembrane region" description="Helical" evidence="2">
    <location>
        <begin position="84"/>
        <end position="104"/>
    </location>
</feature>
<feature type="compositionally biased region" description="Polar residues" evidence="1">
    <location>
        <begin position="46"/>
        <end position="59"/>
    </location>
</feature>
<organism evidence="3 4">
    <name type="scientific">Blautia intestinihominis</name>
    <dbReference type="NCBI Taxonomy" id="3133152"/>
    <lineage>
        <taxon>Bacteria</taxon>
        <taxon>Bacillati</taxon>
        <taxon>Bacillota</taxon>
        <taxon>Clostridia</taxon>
        <taxon>Lachnospirales</taxon>
        <taxon>Lachnospiraceae</taxon>
        <taxon>Blautia</taxon>
    </lineage>
</organism>
<keyword evidence="2" id="KW-0812">Transmembrane</keyword>
<gene>
    <name evidence="3" type="ORF">WMO75_02145</name>
</gene>
<keyword evidence="3" id="KW-0131">Cell cycle</keyword>
<dbReference type="GO" id="GO:0051301">
    <property type="term" value="P:cell division"/>
    <property type="evidence" value="ECO:0007669"/>
    <property type="project" value="UniProtKB-KW"/>
</dbReference>
<evidence type="ECO:0000313" key="3">
    <source>
        <dbReference type="EMBL" id="MEQ2357154.1"/>
    </source>
</evidence>
<evidence type="ECO:0000256" key="2">
    <source>
        <dbReference type="SAM" id="Phobius"/>
    </source>
</evidence>
<dbReference type="Proteomes" id="UP001446032">
    <property type="component" value="Unassembled WGS sequence"/>
</dbReference>
<evidence type="ECO:0000313" key="4">
    <source>
        <dbReference type="Proteomes" id="UP001446032"/>
    </source>
</evidence>
<keyword evidence="2" id="KW-0472">Membrane</keyword>
<protein>
    <submittedName>
        <fullName evidence="3">Cell division protein FtsL</fullName>
    </submittedName>
</protein>
<accession>A0ABV1AG77</accession>
<keyword evidence="4" id="KW-1185">Reference proteome</keyword>
<name>A0ABV1AG77_9FIRM</name>
<reference evidence="3 4" key="1">
    <citation type="submission" date="2024-03" db="EMBL/GenBank/DDBJ databases">
        <title>Human intestinal bacterial collection.</title>
        <authorList>
            <person name="Pauvert C."/>
            <person name="Hitch T.C.A."/>
            <person name="Clavel T."/>
        </authorList>
    </citation>
    <scope>NUCLEOTIDE SEQUENCE [LARGE SCALE GENOMIC DNA]</scope>
    <source>
        <strain evidence="3 4">CLA-AA-H95</strain>
    </source>
</reference>
<proteinExistence type="predicted"/>
<dbReference type="RefSeq" id="WP_022215338.1">
    <property type="nucleotide sequence ID" value="NZ_JBBMEI010000003.1"/>
</dbReference>
<dbReference type="EMBL" id="JBBMEI010000003">
    <property type="protein sequence ID" value="MEQ2357154.1"/>
    <property type="molecule type" value="Genomic_DNA"/>
</dbReference>
<sequence length="187" mass="21139">MERTNRAVTNRKSKVNARNARGMYVDGNTVRRLQEVPARRSAASRKPSQGNNRIETRTVSAGKPKVNPQRQRTRERAAMSMGRGFVAFLAVMSVAVLFCCVNYLQLKAELTGKIKNVASLETEWSQLKEENDAYESQVTSETDLNQIKKIAIGRLGMTYPSDTQKRTYSVPSSSYVRQYQDVPESKR</sequence>
<feature type="region of interest" description="Disordered" evidence="1">
    <location>
        <begin position="35"/>
        <end position="72"/>
    </location>
</feature>